<dbReference type="Gene3D" id="2.130.10.130">
    <property type="entry name" value="Integrin alpha, N-terminal"/>
    <property type="match status" value="1"/>
</dbReference>
<organism evidence="4">
    <name type="scientific">Pseudoalteromonas sp. SD03</name>
    <dbReference type="NCBI Taxonomy" id="3231719"/>
    <lineage>
        <taxon>Bacteria</taxon>
        <taxon>Pseudomonadati</taxon>
        <taxon>Pseudomonadota</taxon>
        <taxon>Gammaproteobacteria</taxon>
        <taxon>Alteromonadales</taxon>
        <taxon>Pseudoalteromonadaceae</taxon>
        <taxon>Pseudoalteromonas</taxon>
    </lineage>
</organism>
<sequence length="759" mass="82392">MTNSLLKLKKLSAVIALTLASSSTLAADLGVANNFSAFVFNDFKSNFGRADGAIAAGEIDLKGYSVGYTRPYSPEEYYLISESIIDFKYGRQYVGSMVAGGGTDIHWSVRWGMEWGSKILSNQDESALPFNFDEQEQYYKDLSAQLSELDETGTVYRKWGGLYLQGDGSSDRQVFNLDARDFAKAHTFKVWGIPADATVIFNITGDDNVVVKGKSFARLRHHASKTVFNFTNAQKLDIKGNRWQGVILAPHADIRGVYGTAKMPIIGQSFYGSMALLGGEFDGNLPESDLALCENIDLSEQYTWNRDNANYLPIYDQILATPIAIDINNDGISDLIFPTYTGTSLNSGGVIRAIDGKDGSEMWNLEVTGFALGKYSFAAADLDNDGIIEVIAPISSNQVGVISPQGIIERSYNTDGTLGNIVVGELSSSNPGAEFIMGNTVYGLQGPLVKLLPGSDAPSFGTDSILFDANNDNQLDILSNGKLYILSSQSDEESVSIEGLIVLEDLNQMISESDNPIFSAVADFDKDSSPDVVQFGADVNSSESIRLNIYDGQSVLDGSTPNLTISVPNTHRSSSLAIADLDGNGNLEVVVSGRESVMAFEVTVNEGVYSYSEKWRAPISDRSSKTGLSLFDFNGDGKVEVLHNDQESFKIFAHDGSLLFSKENSNATLWEYPFVADLNGDGNGQIILTASNSWLGESAKNTGLTVLENANTSCRFAPATRIWNQHSFSGTNINQDGTLPTQLDNSWQKTNTFRSANLK</sequence>
<dbReference type="SUPFAM" id="SSF69318">
    <property type="entry name" value="Integrin alpha N-terminal domain"/>
    <property type="match status" value="1"/>
</dbReference>
<dbReference type="InterPro" id="IPR026588">
    <property type="entry name" value="Choice_anch_A"/>
</dbReference>
<dbReference type="InterPro" id="IPR028994">
    <property type="entry name" value="Integrin_alpha_N"/>
</dbReference>
<name>A0AB39ATS4_9GAMM</name>
<dbReference type="PANTHER" id="PTHR45460">
    <property type="entry name" value="SIMILAR TO CYSTEINE PROTEINASE"/>
    <property type="match status" value="1"/>
</dbReference>
<reference evidence="4" key="1">
    <citation type="submission" date="2024-07" db="EMBL/GenBank/DDBJ databases">
        <authorList>
            <person name="Jiang Y."/>
            <person name="Qin Q."/>
        </authorList>
    </citation>
    <scope>NUCLEOTIDE SEQUENCE</scope>
    <source>
        <strain evidence="4">SD03</strain>
    </source>
</reference>
<dbReference type="InterPro" id="IPR013517">
    <property type="entry name" value="FG-GAP"/>
</dbReference>
<evidence type="ECO:0000313" key="4">
    <source>
        <dbReference type="EMBL" id="XDH88907.1"/>
    </source>
</evidence>
<dbReference type="Pfam" id="PF13517">
    <property type="entry name" value="FG-GAP_3"/>
    <property type="match status" value="1"/>
</dbReference>
<dbReference type="Pfam" id="PF20597">
    <property type="entry name" value="pAdhesive_15"/>
    <property type="match status" value="1"/>
</dbReference>
<proteinExistence type="predicted"/>
<evidence type="ECO:0000259" key="3">
    <source>
        <dbReference type="Pfam" id="PF20597"/>
    </source>
</evidence>
<dbReference type="AlphaFoldDB" id="A0AB39ATS4"/>
<keyword evidence="1 2" id="KW-0732">Signal</keyword>
<dbReference type="RefSeq" id="WP_016899851.1">
    <property type="nucleotide sequence ID" value="NZ_CP162514.1"/>
</dbReference>
<feature type="chain" id="PRO_5044251795" evidence="2">
    <location>
        <begin position="27"/>
        <end position="759"/>
    </location>
</feature>
<dbReference type="PANTHER" id="PTHR45460:SF2">
    <property type="entry name" value="ALPHA 1,3 GLUCANASE, GH71 FAMILY (EUROFUNG)"/>
    <property type="match status" value="1"/>
</dbReference>
<accession>A0AB39ATS4</accession>
<protein>
    <submittedName>
        <fullName evidence="4">Choice-of-anchor A family protein</fullName>
    </submittedName>
</protein>
<evidence type="ECO:0000256" key="1">
    <source>
        <dbReference type="ARBA" id="ARBA00022729"/>
    </source>
</evidence>
<dbReference type="NCBIfam" id="TIGR04215">
    <property type="entry name" value="choice_anch_A"/>
    <property type="match status" value="1"/>
</dbReference>
<gene>
    <name evidence="4" type="ORF">ABZP26_06950</name>
</gene>
<feature type="domain" description="Choice-of-anchor A" evidence="3">
    <location>
        <begin position="29"/>
        <end position="280"/>
    </location>
</feature>
<feature type="signal peptide" evidence="2">
    <location>
        <begin position="1"/>
        <end position="26"/>
    </location>
</feature>
<evidence type="ECO:0000256" key="2">
    <source>
        <dbReference type="SAM" id="SignalP"/>
    </source>
</evidence>
<dbReference type="EMBL" id="CP162514">
    <property type="protein sequence ID" value="XDH88907.1"/>
    <property type="molecule type" value="Genomic_DNA"/>
</dbReference>